<protein>
    <submittedName>
        <fullName evidence="4">N,N'-diacetylchitobiose transport system substrate-binding protein</fullName>
    </submittedName>
</protein>
<reference evidence="4 5" key="1">
    <citation type="submission" date="2019-03" db="EMBL/GenBank/DDBJ databases">
        <title>Genomic Encyclopedia of Type Strains, Phase IV (KMG-IV): sequencing the most valuable type-strain genomes for metagenomic binning, comparative biology and taxonomic classification.</title>
        <authorList>
            <person name="Goeker M."/>
        </authorList>
    </citation>
    <scope>NUCLEOTIDE SEQUENCE [LARGE SCALE GENOMIC DNA]</scope>
    <source>
        <strain evidence="4 5">DSM 45934</strain>
    </source>
</reference>
<dbReference type="GO" id="GO:0055052">
    <property type="term" value="C:ATP-binding cassette (ABC) transporter complex, substrate-binding subunit-containing"/>
    <property type="evidence" value="ECO:0007669"/>
    <property type="project" value="TreeGrafter"/>
</dbReference>
<evidence type="ECO:0000256" key="1">
    <source>
        <dbReference type="ARBA" id="ARBA00008520"/>
    </source>
</evidence>
<organism evidence="4 5">
    <name type="scientific">Actinocrispum wychmicini</name>
    <dbReference type="NCBI Taxonomy" id="1213861"/>
    <lineage>
        <taxon>Bacteria</taxon>
        <taxon>Bacillati</taxon>
        <taxon>Actinomycetota</taxon>
        <taxon>Actinomycetes</taxon>
        <taxon>Pseudonocardiales</taxon>
        <taxon>Pseudonocardiaceae</taxon>
        <taxon>Actinocrispum</taxon>
    </lineage>
</organism>
<dbReference type="SUPFAM" id="SSF53850">
    <property type="entry name" value="Periplasmic binding protein-like II"/>
    <property type="match status" value="1"/>
</dbReference>
<dbReference type="PANTHER" id="PTHR30061:SF50">
    <property type="entry name" value="MALTOSE_MALTODEXTRIN-BINDING PERIPLASMIC PROTEIN"/>
    <property type="match status" value="1"/>
</dbReference>
<gene>
    <name evidence="4" type="ORF">EV192_111249</name>
</gene>
<name>A0A4R2J6B5_9PSEU</name>
<keyword evidence="3" id="KW-0732">Signal</keyword>
<dbReference type="Pfam" id="PF01547">
    <property type="entry name" value="SBP_bac_1"/>
    <property type="match status" value="1"/>
</dbReference>
<evidence type="ECO:0000256" key="3">
    <source>
        <dbReference type="ARBA" id="ARBA00022729"/>
    </source>
</evidence>
<dbReference type="PANTHER" id="PTHR30061">
    <property type="entry name" value="MALTOSE-BINDING PERIPLASMIC PROTEIN"/>
    <property type="match status" value="1"/>
</dbReference>
<evidence type="ECO:0000313" key="4">
    <source>
        <dbReference type="EMBL" id="TCO53052.1"/>
    </source>
</evidence>
<evidence type="ECO:0000256" key="2">
    <source>
        <dbReference type="ARBA" id="ARBA00022448"/>
    </source>
</evidence>
<sequence>MTLREVLFYNDLATGLTPGVVRTTLLCIGLHHLWLTPGLVAGLERTARVKRWITLAAGAAAITLATAGCAGSSGSGGSPSSNAPANQPAAITGDVTVWLMTGSAPDSLTSALNKEFEDKHPGTHVKYEIQQWNGIQQKLTTALASQAPPDVIEIGNTQTPQFASQGVLADLSNDVNDMNGSQWLKGLKDSGTFDGKQYGVPFYAANREVLYRKDMFQQAGISAPPTSNDEWLADIDKLKAKFGSDPDFQPLYMPGQNWYALLSFIWDNGGDIAKGSGAKFTATLDSAEAKAGLAFYKKLVDSSGTKAPKDNDEATPQQAGIYAGGKVAMFIGVPGEVATAAKTDPTIKDKTGAFPIPGKTAGKSAPVFLGGSNLAIPVNAKNQAAAKEYLKLLSSTKYQTQLAQGGFVPGTSTDVSALDSDPYASVMAKASTNGRAVPASPKWGDVESGQNPLKDMLTAYLTGKKTADQATADANAALNKLLG</sequence>
<dbReference type="Gene3D" id="3.40.190.10">
    <property type="entry name" value="Periplasmic binding protein-like II"/>
    <property type="match status" value="2"/>
</dbReference>
<dbReference type="GO" id="GO:0015768">
    <property type="term" value="P:maltose transport"/>
    <property type="evidence" value="ECO:0007669"/>
    <property type="project" value="TreeGrafter"/>
</dbReference>
<proteinExistence type="inferred from homology"/>
<evidence type="ECO:0000313" key="5">
    <source>
        <dbReference type="Proteomes" id="UP000295680"/>
    </source>
</evidence>
<dbReference type="CDD" id="cd14747">
    <property type="entry name" value="PBP2_MalE"/>
    <property type="match status" value="1"/>
</dbReference>
<dbReference type="Proteomes" id="UP000295680">
    <property type="component" value="Unassembled WGS sequence"/>
</dbReference>
<comment type="similarity">
    <text evidence="1">Belongs to the bacterial solute-binding protein 1 family.</text>
</comment>
<dbReference type="EMBL" id="SLWS01000011">
    <property type="protein sequence ID" value="TCO53052.1"/>
    <property type="molecule type" value="Genomic_DNA"/>
</dbReference>
<dbReference type="GO" id="GO:0042956">
    <property type="term" value="P:maltodextrin transmembrane transport"/>
    <property type="evidence" value="ECO:0007669"/>
    <property type="project" value="TreeGrafter"/>
</dbReference>
<accession>A0A4R2J6B5</accession>
<dbReference type="AlphaFoldDB" id="A0A4R2J6B5"/>
<keyword evidence="5" id="KW-1185">Reference proteome</keyword>
<keyword evidence="2" id="KW-0813">Transport</keyword>
<dbReference type="InterPro" id="IPR006059">
    <property type="entry name" value="SBP"/>
</dbReference>
<comment type="caution">
    <text evidence="4">The sequence shown here is derived from an EMBL/GenBank/DDBJ whole genome shotgun (WGS) entry which is preliminary data.</text>
</comment>
<dbReference type="GO" id="GO:1901982">
    <property type="term" value="F:maltose binding"/>
    <property type="evidence" value="ECO:0007669"/>
    <property type="project" value="TreeGrafter"/>
</dbReference>